<reference evidence="2 3" key="1">
    <citation type="submission" date="2018-08" db="EMBL/GenBank/DDBJ databases">
        <title>Aphanomyces genome sequencing and annotation.</title>
        <authorList>
            <person name="Minardi D."/>
            <person name="Oidtmann B."/>
            <person name="Van Der Giezen M."/>
            <person name="Studholme D.J."/>
        </authorList>
    </citation>
    <scope>NUCLEOTIDE SEQUENCE [LARGE SCALE GENOMIC DNA]</scope>
    <source>
        <strain evidence="2 3">Kv</strain>
    </source>
</reference>
<evidence type="ECO:0000313" key="3">
    <source>
        <dbReference type="Proteomes" id="UP000265427"/>
    </source>
</evidence>
<dbReference type="EMBL" id="QUSZ01008087">
    <property type="protein sequence ID" value="RHY00954.1"/>
    <property type="molecule type" value="Genomic_DNA"/>
</dbReference>
<name>A0A397A3Q4_APHAT</name>
<dbReference type="AlphaFoldDB" id="A0A397A3Q4"/>
<evidence type="ECO:0000256" key="1">
    <source>
        <dbReference type="SAM" id="MobiDB-lite"/>
    </source>
</evidence>
<accession>A0A397A3Q4</accession>
<gene>
    <name evidence="2" type="ORF">DYB36_005837</name>
</gene>
<sequence>MAWLLMSLKEEFQDQLNFAWEPRLLMGDADKTQYLGMMTALDQQLRTELTNEEWRGVSLDIYLLHISASRVDLGDLMEVVCDKWVTSRGLRKFRRYFFSQWLPYNRAYGGPDDRTYSPYSTNPLDSLIRQVVYLYTELQLLMDKTDYGNSLVHFLFFPHPAWPILTLKPPTQRAILAGDPKRSHIVADYWLKQSVRFRSDVLSVPHPSEPGSVVYTHDLGATVAYVATLTAHPAVQCKLKKLTEPYPFVSVQFADDKLGHSWTNGVVAPATTYTWDGETAKEAVWNQSPLRAAKAAKVITIDSGDDDKNDTHDPDYSENEALSDQLDTKIDAELQDTDE</sequence>
<evidence type="ECO:0000313" key="2">
    <source>
        <dbReference type="EMBL" id="RHY00954.1"/>
    </source>
</evidence>
<dbReference type="Proteomes" id="UP000265427">
    <property type="component" value="Unassembled WGS sequence"/>
</dbReference>
<dbReference type="VEuPathDB" id="FungiDB:H257_08142"/>
<organism evidence="2 3">
    <name type="scientific">Aphanomyces astaci</name>
    <name type="common">Crayfish plague agent</name>
    <dbReference type="NCBI Taxonomy" id="112090"/>
    <lineage>
        <taxon>Eukaryota</taxon>
        <taxon>Sar</taxon>
        <taxon>Stramenopiles</taxon>
        <taxon>Oomycota</taxon>
        <taxon>Saprolegniomycetes</taxon>
        <taxon>Saprolegniales</taxon>
        <taxon>Verrucalvaceae</taxon>
        <taxon>Aphanomyces</taxon>
    </lineage>
</organism>
<protein>
    <submittedName>
        <fullName evidence="2">Uncharacterized protein</fullName>
    </submittedName>
</protein>
<proteinExistence type="predicted"/>
<comment type="caution">
    <text evidence="2">The sequence shown here is derived from an EMBL/GenBank/DDBJ whole genome shotgun (WGS) entry which is preliminary data.</text>
</comment>
<feature type="region of interest" description="Disordered" evidence="1">
    <location>
        <begin position="302"/>
        <end position="339"/>
    </location>
</feature>